<dbReference type="PANTHER" id="PTHR10696">
    <property type="entry name" value="GAMMA-BUTYROBETAINE HYDROXYLASE-RELATED"/>
    <property type="match status" value="1"/>
</dbReference>
<evidence type="ECO:0000256" key="1">
    <source>
        <dbReference type="ARBA" id="ARBA00001954"/>
    </source>
</evidence>
<dbReference type="InterPro" id="IPR050411">
    <property type="entry name" value="AlphaKG_dependent_hydroxylases"/>
</dbReference>
<dbReference type="InterPro" id="IPR003819">
    <property type="entry name" value="TauD/TfdA-like"/>
</dbReference>
<protein>
    <recommendedName>
        <fullName evidence="4">TauD/TfdA-like domain-containing protein</fullName>
    </recommendedName>
</protein>
<dbReference type="InterPro" id="IPR042098">
    <property type="entry name" value="TauD-like_sf"/>
</dbReference>
<dbReference type="SUPFAM" id="SSF51197">
    <property type="entry name" value="Clavaminate synthase-like"/>
    <property type="match status" value="1"/>
</dbReference>
<dbReference type="RefSeq" id="WP_163087320.1">
    <property type="nucleotide sequence ID" value="NZ_JAAGNA010000274.1"/>
</dbReference>
<keyword evidence="2" id="KW-0560">Oxidoreductase</keyword>
<keyword evidence="3" id="KW-0408">Iron</keyword>
<comment type="caution">
    <text evidence="5">The sequence shown here is derived from an EMBL/GenBank/DDBJ whole genome shotgun (WGS) entry which is preliminary data.</text>
</comment>
<dbReference type="PANTHER" id="PTHR10696:SF21">
    <property type="entry name" value="TAUD_TFDA-LIKE DOMAIN-CONTAINING PROTEIN"/>
    <property type="match status" value="1"/>
</dbReference>
<dbReference type="GO" id="GO:0016491">
    <property type="term" value="F:oxidoreductase activity"/>
    <property type="evidence" value="ECO:0007669"/>
    <property type="project" value="UniProtKB-KW"/>
</dbReference>
<evidence type="ECO:0000256" key="3">
    <source>
        <dbReference type="ARBA" id="ARBA00023004"/>
    </source>
</evidence>
<organism evidence="5 6">
    <name type="scientific">Actinospica acidiphila</name>
    <dbReference type="NCBI Taxonomy" id="304899"/>
    <lineage>
        <taxon>Bacteria</taxon>
        <taxon>Bacillati</taxon>
        <taxon>Actinomycetota</taxon>
        <taxon>Actinomycetes</taxon>
        <taxon>Catenulisporales</taxon>
        <taxon>Actinospicaceae</taxon>
        <taxon>Actinospica</taxon>
    </lineage>
</organism>
<gene>
    <name evidence="5" type="ORF">G3I18_07925</name>
</gene>
<proteinExistence type="predicted"/>
<evidence type="ECO:0000259" key="4">
    <source>
        <dbReference type="Pfam" id="PF02668"/>
    </source>
</evidence>
<comment type="cofactor">
    <cofactor evidence="1">
        <name>Fe(2+)</name>
        <dbReference type="ChEBI" id="CHEBI:29033"/>
    </cofactor>
</comment>
<accession>A0A9X5CHE4</accession>
<evidence type="ECO:0000313" key="6">
    <source>
        <dbReference type="Proteomes" id="UP000471745"/>
    </source>
</evidence>
<evidence type="ECO:0000256" key="2">
    <source>
        <dbReference type="ARBA" id="ARBA00023002"/>
    </source>
</evidence>
<dbReference type="Pfam" id="PF02668">
    <property type="entry name" value="TauD"/>
    <property type="match status" value="1"/>
</dbReference>
<dbReference type="AlphaFoldDB" id="A0A9X5CHE4"/>
<dbReference type="Gene3D" id="3.60.130.10">
    <property type="entry name" value="Clavaminate synthase-like"/>
    <property type="match status" value="1"/>
</dbReference>
<sequence length="320" mass="35224">MPEKGRVVIVEPWTPLEIDPEGIGGPEELVQRLAEWGPQELTHVLAEEKALMFRGFDVTPETLADVLDLLLPSRCGPGPRPRDGVTGGICRVAEERPETTVWPYHKMSATHAWPTRLAMYCDTAPLTGGASMLVDGEAWLGALDPVLRERLAPGVRYIRHLHDGSDFGSGSGVGESWQSAFGTDRREQVELLLDGTGDAWVWMADGRIQVSRTCPATLTHPVTGAEVWFNQIHRWHPAGCGPRDALSRMLPEDQLPWNVTFADGSPIPDHVVSEICRRGFATAVDIPWNQGDLMLLDNVSLAHGRRSFTGTRRICVAMSN</sequence>
<feature type="domain" description="TauD/TfdA-like" evidence="4">
    <location>
        <begin position="29"/>
        <end position="316"/>
    </location>
</feature>
<keyword evidence="6" id="KW-1185">Reference proteome</keyword>
<evidence type="ECO:0000313" key="5">
    <source>
        <dbReference type="EMBL" id="NEC48507.1"/>
    </source>
</evidence>
<name>A0A9X5CHE4_9ACTN</name>
<reference evidence="5 6" key="1">
    <citation type="submission" date="2020-01" db="EMBL/GenBank/DDBJ databases">
        <title>Insect and environment-associated Actinomycetes.</title>
        <authorList>
            <person name="Currrie C."/>
            <person name="Chevrette M."/>
            <person name="Carlson C."/>
            <person name="Stubbendieck R."/>
            <person name="Wendt-Pienkowski E."/>
        </authorList>
    </citation>
    <scope>NUCLEOTIDE SEQUENCE [LARGE SCALE GENOMIC DNA]</scope>
    <source>
        <strain evidence="5 6">SID8189</strain>
    </source>
</reference>
<dbReference type="Proteomes" id="UP000471745">
    <property type="component" value="Unassembled WGS sequence"/>
</dbReference>
<dbReference type="EMBL" id="JAAGNA010000274">
    <property type="protein sequence ID" value="NEC48507.1"/>
    <property type="molecule type" value="Genomic_DNA"/>
</dbReference>